<comment type="function">
    <text evidence="8 11">Allows the formation of correctly charged Asn-tRNA(Asn) or Gln-tRNA(Gln) through the transamidation of misacylated Asp-tRNA(Asn) or Glu-tRNA(Gln) in organisms which lack either or both of asparaginyl-tRNA or glutaminyl-tRNA synthetases. The reaction takes place in the presence of glutamine and ATP through an activated phospho-Asp-tRNA(Asn) or phospho-Glu-tRNA(Gln).</text>
</comment>
<dbReference type="NCBIfam" id="NF004014">
    <property type="entry name" value="PRK05477.1-4"/>
    <property type="match status" value="1"/>
</dbReference>
<evidence type="ECO:0000256" key="3">
    <source>
        <dbReference type="ARBA" id="ARBA00016923"/>
    </source>
</evidence>
<dbReference type="RefSeq" id="WP_130650635.1">
    <property type="nucleotide sequence ID" value="NZ_BMHA01000006.1"/>
</dbReference>
<dbReference type="FunFam" id="1.10.10.410:FF:000001">
    <property type="entry name" value="Aspartyl/glutamyl-tRNA(Asn/Gln) amidotransferase subunit B"/>
    <property type="match status" value="1"/>
</dbReference>
<reference evidence="13" key="1">
    <citation type="journal article" date="2014" name="Int. J. Syst. Evol. Microbiol.">
        <title>Complete genome sequence of Corynebacterium casei LMG S-19264T (=DSM 44701T), isolated from a smear-ripened cheese.</title>
        <authorList>
            <consortium name="US DOE Joint Genome Institute (JGI-PGF)"/>
            <person name="Walter F."/>
            <person name="Albersmeier A."/>
            <person name="Kalinowski J."/>
            <person name="Ruckert C."/>
        </authorList>
    </citation>
    <scope>NUCLEOTIDE SEQUENCE</scope>
    <source>
        <strain evidence="13">CGMCC 1.14988</strain>
    </source>
</reference>
<dbReference type="GO" id="GO:0050567">
    <property type="term" value="F:glutaminyl-tRNA synthase (glutamine-hydrolyzing) activity"/>
    <property type="evidence" value="ECO:0007669"/>
    <property type="project" value="UniProtKB-UniRule"/>
</dbReference>
<keyword evidence="14" id="KW-1185">Reference proteome</keyword>
<dbReference type="Pfam" id="PF02637">
    <property type="entry name" value="GatB_Yqey"/>
    <property type="match status" value="1"/>
</dbReference>
<evidence type="ECO:0000256" key="10">
    <source>
        <dbReference type="ARBA" id="ARBA00047913"/>
    </source>
</evidence>
<dbReference type="PANTHER" id="PTHR11659:SF0">
    <property type="entry name" value="GLUTAMYL-TRNA(GLN) AMIDOTRANSFERASE SUBUNIT B, MITOCHONDRIAL"/>
    <property type="match status" value="1"/>
</dbReference>
<comment type="catalytic activity">
    <reaction evidence="10 11">
        <text>L-glutamyl-tRNA(Gln) + L-glutamine + ATP + H2O = L-glutaminyl-tRNA(Gln) + L-glutamate + ADP + phosphate + H(+)</text>
        <dbReference type="Rhea" id="RHEA:17521"/>
        <dbReference type="Rhea" id="RHEA-COMP:9681"/>
        <dbReference type="Rhea" id="RHEA-COMP:9684"/>
        <dbReference type="ChEBI" id="CHEBI:15377"/>
        <dbReference type="ChEBI" id="CHEBI:15378"/>
        <dbReference type="ChEBI" id="CHEBI:29985"/>
        <dbReference type="ChEBI" id="CHEBI:30616"/>
        <dbReference type="ChEBI" id="CHEBI:43474"/>
        <dbReference type="ChEBI" id="CHEBI:58359"/>
        <dbReference type="ChEBI" id="CHEBI:78520"/>
        <dbReference type="ChEBI" id="CHEBI:78521"/>
        <dbReference type="ChEBI" id="CHEBI:456216"/>
    </reaction>
</comment>
<dbReference type="Proteomes" id="UP000650511">
    <property type="component" value="Unassembled WGS sequence"/>
</dbReference>
<dbReference type="Gene3D" id="1.10.10.410">
    <property type="match status" value="1"/>
</dbReference>
<dbReference type="InterPro" id="IPR004413">
    <property type="entry name" value="GatB"/>
</dbReference>
<evidence type="ECO:0000259" key="12">
    <source>
        <dbReference type="SMART" id="SM00845"/>
    </source>
</evidence>
<comment type="subunit">
    <text evidence="2 11">Heterotrimer of A, B and C subunits.</text>
</comment>
<accession>A0A8J3ETS8</accession>
<dbReference type="HAMAP" id="MF_00121">
    <property type="entry name" value="GatB"/>
    <property type="match status" value="1"/>
</dbReference>
<evidence type="ECO:0000256" key="9">
    <source>
        <dbReference type="ARBA" id="ARBA00047380"/>
    </source>
</evidence>
<dbReference type="NCBIfam" id="TIGR00133">
    <property type="entry name" value="gatB"/>
    <property type="match status" value="1"/>
</dbReference>
<evidence type="ECO:0000256" key="4">
    <source>
        <dbReference type="ARBA" id="ARBA00022598"/>
    </source>
</evidence>
<dbReference type="OrthoDB" id="9804078at2"/>
<dbReference type="SUPFAM" id="SSF89095">
    <property type="entry name" value="GatB/YqeY motif"/>
    <property type="match status" value="1"/>
</dbReference>
<dbReference type="EC" id="6.3.5.-" evidence="11"/>
<dbReference type="PROSITE" id="PS01234">
    <property type="entry name" value="GATB"/>
    <property type="match status" value="1"/>
</dbReference>
<reference evidence="13" key="2">
    <citation type="submission" date="2020-09" db="EMBL/GenBank/DDBJ databases">
        <authorList>
            <person name="Sun Q."/>
            <person name="Zhou Y."/>
        </authorList>
    </citation>
    <scope>NUCLEOTIDE SEQUENCE</scope>
    <source>
        <strain evidence="13">CGMCC 1.14988</strain>
    </source>
</reference>
<keyword evidence="5 11" id="KW-0547">Nucleotide-binding</keyword>
<evidence type="ECO:0000256" key="6">
    <source>
        <dbReference type="ARBA" id="ARBA00022840"/>
    </source>
</evidence>
<protein>
    <recommendedName>
        <fullName evidence="3 11">Aspartyl/glutamyl-tRNA(Asn/Gln) amidotransferase subunit B</fullName>
        <shortName evidence="11">Asp/Glu-ADT subunit B</shortName>
        <ecNumber evidence="11">6.3.5.-</ecNumber>
    </recommendedName>
</protein>
<comment type="similarity">
    <text evidence="1 11">Belongs to the GatB/GatE family. GatB subfamily.</text>
</comment>
<evidence type="ECO:0000256" key="8">
    <source>
        <dbReference type="ARBA" id="ARBA00024799"/>
    </source>
</evidence>
<comment type="catalytic activity">
    <reaction evidence="9 11">
        <text>L-aspartyl-tRNA(Asn) + L-glutamine + ATP + H2O = L-asparaginyl-tRNA(Asn) + L-glutamate + ADP + phosphate + 2 H(+)</text>
        <dbReference type="Rhea" id="RHEA:14513"/>
        <dbReference type="Rhea" id="RHEA-COMP:9674"/>
        <dbReference type="Rhea" id="RHEA-COMP:9677"/>
        <dbReference type="ChEBI" id="CHEBI:15377"/>
        <dbReference type="ChEBI" id="CHEBI:15378"/>
        <dbReference type="ChEBI" id="CHEBI:29985"/>
        <dbReference type="ChEBI" id="CHEBI:30616"/>
        <dbReference type="ChEBI" id="CHEBI:43474"/>
        <dbReference type="ChEBI" id="CHEBI:58359"/>
        <dbReference type="ChEBI" id="CHEBI:78515"/>
        <dbReference type="ChEBI" id="CHEBI:78516"/>
        <dbReference type="ChEBI" id="CHEBI:456216"/>
    </reaction>
</comment>
<dbReference type="SUPFAM" id="SSF55931">
    <property type="entry name" value="Glutamine synthetase/guanido kinase"/>
    <property type="match status" value="1"/>
</dbReference>
<evidence type="ECO:0000256" key="5">
    <source>
        <dbReference type="ARBA" id="ARBA00022741"/>
    </source>
</evidence>
<feature type="domain" description="Asn/Gln amidotransferase" evidence="12">
    <location>
        <begin position="364"/>
        <end position="513"/>
    </location>
</feature>
<keyword evidence="6 11" id="KW-0067">ATP-binding</keyword>
<keyword evidence="4 11" id="KW-0436">Ligase</keyword>
<sequence length="515" mass="55228">MTATDLGEISATTAAEHGAPLLEGDTGEWELVVGLEVHVELNTRTKMWCGCATQFGGEPNTNVCPVCTGQPGALPVVNAQAVQDATLLGLALNGEIAPVCRFHRKNYFYPDLAKNYQISQYDVPLVHDGWLEVEVPDTEDPSAAPVVRRIRIERLHMEEDTGKSMHVGATGRLHGADRSLIDYNRCGIPLLEIVSRPDVHDPDTAQAYLRELQAIVRATGVSDARMEEGSIRCDANVSVRRPGDALGTRTEIKNLNSVRSLGRAIAYEARRQISVLEDGGRIVMETRHWDEGRGVTETLRVKESVTDYRYFPDPDLVEITSSSAQVDEVRARLPELPAATRSRLREAGVAADQAATMVVTGLVPWFDEAVQAGASASAVANWLTGDVAGQLSSEGVELAESGLTGTHVAELIGLIDDGTLSTKLAKQVLTGVIAARGARGPAQVADEQGLKQVSDEGELRGIVEQVVADNAGTVEAIRGGNDKAIGALVGQVMKQTRGQADPRKTNELLREVIGS</sequence>
<gene>
    <name evidence="11 13" type="primary">gatB</name>
    <name evidence="13" type="ORF">GCM10011354_17880</name>
</gene>
<keyword evidence="7 11" id="KW-0648">Protein biosynthesis</keyword>
<dbReference type="PANTHER" id="PTHR11659">
    <property type="entry name" value="GLUTAMYL-TRNA GLN AMIDOTRANSFERASE SUBUNIT B MITOCHONDRIAL AND PROKARYOTIC PET112-RELATED"/>
    <property type="match status" value="1"/>
</dbReference>
<dbReference type="InterPro" id="IPR017959">
    <property type="entry name" value="Asn/Gln-tRNA_amidoTrfase_suB/E"/>
</dbReference>
<name>A0A8J3ETS8_9ACTN</name>
<dbReference type="InterPro" id="IPR017958">
    <property type="entry name" value="Gln-tRNA_amidoTrfase_suB_CS"/>
</dbReference>
<evidence type="ECO:0000313" key="13">
    <source>
        <dbReference type="EMBL" id="GGI06196.1"/>
    </source>
</evidence>
<dbReference type="GO" id="GO:0006412">
    <property type="term" value="P:translation"/>
    <property type="evidence" value="ECO:0007669"/>
    <property type="project" value="UniProtKB-UniRule"/>
</dbReference>
<evidence type="ECO:0000256" key="1">
    <source>
        <dbReference type="ARBA" id="ARBA00005306"/>
    </source>
</evidence>
<dbReference type="SMART" id="SM00845">
    <property type="entry name" value="GatB_Yqey"/>
    <property type="match status" value="1"/>
</dbReference>
<dbReference type="InterPro" id="IPR014746">
    <property type="entry name" value="Gln_synth/guanido_kin_cat_dom"/>
</dbReference>
<dbReference type="GO" id="GO:0070681">
    <property type="term" value="P:glutaminyl-tRNAGln biosynthesis via transamidation"/>
    <property type="evidence" value="ECO:0007669"/>
    <property type="project" value="TreeGrafter"/>
</dbReference>
<dbReference type="GO" id="GO:0005524">
    <property type="term" value="F:ATP binding"/>
    <property type="evidence" value="ECO:0007669"/>
    <property type="project" value="UniProtKB-KW"/>
</dbReference>
<dbReference type="InterPro" id="IPR018027">
    <property type="entry name" value="Asn/Gln_amidotransferase"/>
</dbReference>
<proteinExistence type="inferred from homology"/>
<evidence type="ECO:0000313" key="14">
    <source>
        <dbReference type="Proteomes" id="UP000650511"/>
    </source>
</evidence>
<organism evidence="13 14">
    <name type="scientific">Egicoccus halophilus</name>
    <dbReference type="NCBI Taxonomy" id="1670830"/>
    <lineage>
        <taxon>Bacteria</taxon>
        <taxon>Bacillati</taxon>
        <taxon>Actinomycetota</taxon>
        <taxon>Nitriliruptoria</taxon>
        <taxon>Egicoccales</taxon>
        <taxon>Egicoccaceae</taxon>
        <taxon>Egicoccus</taxon>
    </lineage>
</organism>
<dbReference type="NCBIfam" id="NF004012">
    <property type="entry name" value="PRK05477.1-2"/>
    <property type="match status" value="1"/>
</dbReference>
<comment type="caution">
    <text evidence="13">The sequence shown here is derived from an EMBL/GenBank/DDBJ whole genome shotgun (WGS) entry which is preliminary data.</text>
</comment>
<dbReference type="InterPro" id="IPR006075">
    <property type="entry name" value="Asn/Gln-tRNA_Trfase_suB/E_cat"/>
</dbReference>
<dbReference type="InterPro" id="IPR003789">
    <property type="entry name" value="Asn/Gln_tRNA_amidoTrase-B-like"/>
</dbReference>
<dbReference type="InterPro" id="IPR023168">
    <property type="entry name" value="GatB_Yqey_C_2"/>
</dbReference>
<evidence type="ECO:0000256" key="2">
    <source>
        <dbReference type="ARBA" id="ARBA00011123"/>
    </source>
</evidence>
<dbReference type="AlphaFoldDB" id="A0A8J3ETS8"/>
<dbReference type="EMBL" id="BMHA01000006">
    <property type="protein sequence ID" value="GGI06196.1"/>
    <property type="molecule type" value="Genomic_DNA"/>
</dbReference>
<evidence type="ECO:0000256" key="11">
    <source>
        <dbReference type="HAMAP-Rule" id="MF_00121"/>
    </source>
</evidence>
<dbReference type="Pfam" id="PF02934">
    <property type="entry name" value="GatB_N"/>
    <property type="match status" value="1"/>
</dbReference>
<evidence type="ECO:0000256" key="7">
    <source>
        <dbReference type="ARBA" id="ARBA00022917"/>
    </source>
</evidence>